<evidence type="ECO:0000313" key="4">
    <source>
        <dbReference type="EMBL" id="PBB04862.1"/>
    </source>
</evidence>
<feature type="domain" description="Thioredoxin" evidence="3">
    <location>
        <begin position="65"/>
        <end position="204"/>
    </location>
</feature>
<evidence type="ECO:0000256" key="2">
    <source>
        <dbReference type="SAM" id="Phobius"/>
    </source>
</evidence>
<dbReference type="InterPro" id="IPR017937">
    <property type="entry name" value="Thioredoxin_CS"/>
</dbReference>
<reference evidence="4 5" key="1">
    <citation type="submission" date="2017-08" db="EMBL/GenBank/DDBJ databases">
        <title>Salimicrobium alkalisoli sp. nov., isolated from saline alkaline soil.</title>
        <authorList>
            <person name="Zhang G."/>
            <person name="Xiong Q."/>
        </authorList>
    </citation>
    <scope>NUCLEOTIDE SEQUENCE [LARGE SCALE GENOMIC DNA]</scope>
    <source>
        <strain evidence="4 5">WN024</strain>
    </source>
</reference>
<dbReference type="Proteomes" id="UP000217561">
    <property type="component" value="Unassembled WGS sequence"/>
</dbReference>
<accession>A0ABX4HPQ6</accession>
<dbReference type="PANTHER" id="PTHR42852:SF17">
    <property type="entry name" value="THIOREDOXIN-LIKE PROTEIN HI_1115"/>
    <property type="match status" value="1"/>
</dbReference>
<sequence length="204" mass="22774">MRKGDSSDMKKIGTMAIFSLILALLLYSVFELTGEEESTGGEYDVSGNTSQEGTSIVPEGAHEGIEVGDEAPNMPVETLEGETTDINAYKGKPVILNIWATWCPPCKEEMPEMQKFHEKYGEDVTVLAVNATSTEDSPENAKNFVDKENFTFETVLDSDDQLSEKYQTFSVPASYFINSDGTIHSRKFGPMTYEYMIEKMKELE</sequence>
<protein>
    <submittedName>
        <fullName evidence="4">Cytochrome C biogenesis protein</fullName>
    </submittedName>
</protein>
<organism evidence="4 5">
    <name type="scientific">Salimicrobium humidisoli</name>
    <dbReference type="NCBI Taxonomy" id="2029857"/>
    <lineage>
        <taxon>Bacteria</taxon>
        <taxon>Bacillati</taxon>
        <taxon>Bacillota</taxon>
        <taxon>Bacilli</taxon>
        <taxon>Bacillales</taxon>
        <taxon>Bacillaceae</taxon>
        <taxon>Salimicrobium</taxon>
    </lineage>
</organism>
<dbReference type="InterPro" id="IPR036249">
    <property type="entry name" value="Thioredoxin-like_sf"/>
</dbReference>
<gene>
    <name evidence="4" type="ORF">CKW00_12000</name>
</gene>
<keyword evidence="5" id="KW-1185">Reference proteome</keyword>
<dbReference type="InterPro" id="IPR013766">
    <property type="entry name" value="Thioredoxin_domain"/>
</dbReference>
<keyword evidence="2" id="KW-1133">Transmembrane helix</keyword>
<dbReference type="Pfam" id="PF00578">
    <property type="entry name" value="AhpC-TSA"/>
    <property type="match status" value="1"/>
</dbReference>
<keyword evidence="2" id="KW-0812">Transmembrane</keyword>
<evidence type="ECO:0000259" key="3">
    <source>
        <dbReference type="PROSITE" id="PS51352"/>
    </source>
</evidence>
<dbReference type="Gene3D" id="3.40.30.10">
    <property type="entry name" value="Glutaredoxin"/>
    <property type="match status" value="1"/>
</dbReference>
<dbReference type="PANTHER" id="PTHR42852">
    <property type="entry name" value="THIOL:DISULFIDE INTERCHANGE PROTEIN DSBE"/>
    <property type="match status" value="1"/>
</dbReference>
<proteinExistence type="predicted"/>
<dbReference type="SUPFAM" id="SSF52833">
    <property type="entry name" value="Thioredoxin-like"/>
    <property type="match status" value="1"/>
</dbReference>
<dbReference type="PROSITE" id="PS51352">
    <property type="entry name" value="THIOREDOXIN_2"/>
    <property type="match status" value="1"/>
</dbReference>
<name>A0ABX4HPQ6_9BACI</name>
<evidence type="ECO:0000313" key="5">
    <source>
        <dbReference type="Proteomes" id="UP000217561"/>
    </source>
</evidence>
<dbReference type="InterPro" id="IPR000866">
    <property type="entry name" value="AhpC/TSA"/>
</dbReference>
<evidence type="ECO:0000256" key="1">
    <source>
        <dbReference type="ARBA" id="ARBA00023157"/>
    </source>
</evidence>
<dbReference type="InterPro" id="IPR050553">
    <property type="entry name" value="Thioredoxin_ResA/DsbE_sf"/>
</dbReference>
<keyword evidence="1" id="KW-1015">Disulfide bond</keyword>
<feature type="transmembrane region" description="Helical" evidence="2">
    <location>
        <begin position="12"/>
        <end position="30"/>
    </location>
</feature>
<dbReference type="CDD" id="cd02966">
    <property type="entry name" value="TlpA_like_family"/>
    <property type="match status" value="1"/>
</dbReference>
<keyword evidence="2" id="KW-0472">Membrane</keyword>
<dbReference type="EMBL" id="NSGH01000024">
    <property type="protein sequence ID" value="PBB04862.1"/>
    <property type="molecule type" value="Genomic_DNA"/>
</dbReference>
<dbReference type="PROSITE" id="PS00194">
    <property type="entry name" value="THIOREDOXIN_1"/>
    <property type="match status" value="1"/>
</dbReference>
<comment type="caution">
    <text evidence="4">The sequence shown here is derived from an EMBL/GenBank/DDBJ whole genome shotgun (WGS) entry which is preliminary data.</text>
</comment>